<dbReference type="PANTHER" id="PTHR45036:SF1">
    <property type="entry name" value="METHYLTRANSFERASE LIKE 7A"/>
    <property type="match status" value="1"/>
</dbReference>
<feature type="domain" description="Methyltransferase type 11" evidence="1">
    <location>
        <begin position="38"/>
        <end position="134"/>
    </location>
</feature>
<sequence length="208" mass="23015">MGFYSRHILPHLINLTMGAGMLKKYRQRTVAKARGSVLELGFGSGVNLPYYNPELIEKYYAVEPDGGLLKLAQKRINKAPFKVEVLQMGAEQIILPDDSIDTVLSTWTLCTIPDIEAALAQARRVLKPGGQLIFVEHGLAPETRVASWQQRLTPYWKRCAGGCHLDRQTDVLLLNAGFVLQDLATGYLGRPKTMTFMYEGAAKPPAVG</sequence>
<dbReference type="Pfam" id="PF08241">
    <property type="entry name" value="Methyltransf_11"/>
    <property type="match status" value="1"/>
</dbReference>
<evidence type="ECO:0000259" key="1">
    <source>
        <dbReference type="Pfam" id="PF08241"/>
    </source>
</evidence>
<name>A0A3S0YBB3_9GAMM</name>
<reference evidence="2 3" key="1">
    <citation type="submission" date="2018-12" db="EMBL/GenBank/DDBJ databases">
        <title>three novel Halomonas strain isolated from plants.</title>
        <authorList>
            <person name="Sun C."/>
        </authorList>
    </citation>
    <scope>NUCLEOTIDE SEQUENCE [LARGE SCALE GENOMIC DNA]</scope>
    <source>
        <strain evidence="2 3">JCM 18142</strain>
    </source>
</reference>
<proteinExistence type="predicted"/>
<gene>
    <name evidence="2" type="ORF">ELY38_00215</name>
</gene>
<dbReference type="InterPro" id="IPR029063">
    <property type="entry name" value="SAM-dependent_MTases_sf"/>
</dbReference>
<dbReference type="InterPro" id="IPR052356">
    <property type="entry name" value="Thiol_S-MT"/>
</dbReference>
<dbReference type="GO" id="GO:0008757">
    <property type="term" value="F:S-adenosylmethionine-dependent methyltransferase activity"/>
    <property type="evidence" value="ECO:0007669"/>
    <property type="project" value="InterPro"/>
</dbReference>
<evidence type="ECO:0000313" key="2">
    <source>
        <dbReference type="EMBL" id="RUR34915.1"/>
    </source>
</evidence>
<dbReference type="SUPFAM" id="SSF53335">
    <property type="entry name" value="S-adenosyl-L-methionine-dependent methyltransferases"/>
    <property type="match status" value="1"/>
</dbReference>
<dbReference type="EMBL" id="RZHF01000001">
    <property type="protein sequence ID" value="RUR34915.1"/>
    <property type="molecule type" value="Genomic_DNA"/>
</dbReference>
<keyword evidence="2" id="KW-0808">Transferase</keyword>
<dbReference type="Proteomes" id="UP000287023">
    <property type="component" value="Unassembled WGS sequence"/>
</dbReference>
<dbReference type="Gene3D" id="3.40.50.150">
    <property type="entry name" value="Vaccinia Virus protein VP39"/>
    <property type="match status" value="1"/>
</dbReference>
<dbReference type="AlphaFoldDB" id="A0A3S0YBB3"/>
<evidence type="ECO:0000313" key="3">
    <source>
        <dbReference type="Proteomes" id="UP000287023"/>
    </source>
</evidence>
<keyword evidence="2" id="KW-0489">Methyltransferase</keyword>
<accession>A0A3S0YBB3</accession>
<dbReference type="GO" id="GO:0032259">
    <property type="term" value="P:methylation"/>
    <property type="evidence" value="ECO:0007669"/>
    <property type="project" value="UniProtKB-KW"/>
</dbReference>
<dbReference type="InterPro" id="IPR013216">
    <property type="entry name" value="Methyltransf_11"/>
</dbReference>
<dbReference type="CDD" id="cd02440">
    <property type="entry name" value="AdoMet_MTases"/>
    <property type="match status" value="1"/>
</dbReference>
<comment type="caution">
    <text evidence="2">The sequence shown here is derived from an EMBL/GenBank/DDBJ whole genome shotgun (WGS) entry which is preliminary data.</text>
</comment>
<protein>
    <submittedName>
        <fullName evidence="2">Class I SAM-dependent methyltransferase</fullName>
    </submittedName>
</protein>
<organism evidence="2 3">
    <name type="scientific">Vreelandella nanhaiensis</name>
    <dbReference type="NCBI Taxonomy" id="1258546"/>
    <lineage>
        <taxon>Bacteria</taxon>
        <taxon>Pseudomonadati</taxon>
        <taxon>Pseudomonadota</taxon>
        <taxon>Gammaproteobacteria</taxon>
        <taxon>Oceanospirillales</taxon>
        <taxon>Halomonadaceae</taxon>
        <taxon>Vreelandella</taxon>
    </lineage>
</organism>
<dbReference type="PANTHER" id="PTHR45036">
    <property type="entry name" value="METHYLTRANSFERASE LIKE 7B"/>
    <property type="match status" value="1"/>
</dbReference>
<dbReference type="OrthoDB" id="323463at2"/>
<keyword evidence="3" id="KW-1185">Reference proteome</keyword>